<reference evidence="2 3" key="1">
    <citation type="submission" date="2020-04" db="EMBL/GenBank/DDBJ databases">
        <authorList>
            <person name="Klaysubun C."/>
            <person name="Duangmal K."/>
            <person name="Lipun K."/>
        </authorList>
    </citation>
    <scope>NUCLEOTIDE SEQUENCE [LARGE SCALE GENOMIC DNA]</scope>
    <source>
        <strain evidence="2 3">DSM 45300</strain>
    </source>
</reference>
<dbReference type="RefSeq" id="WP_169413195.1">
    <property type="nucleotide sequence ID" value="NZ_JAAXKZ010000040.1"/>
</dbReference>
<keyword evidence="3" id="KW-1185">Reference proteome</keyword>
<dbReference type="Pfam" id="PF13810">
    <property type="entry name" value="DUF4185"/>
    <property type="match status" value="1"/>
</dbReference>
<dbReference type="EMBL" id="JAAXKZ010000040">
    <property type="protein sequence ID" value="NMH92489.1"/>
    <property type="molecule type" value="Genomic_DNA"/>
</dbReference>
<dbReference type="AlphaFoldDB" id="A0A848DIX3"/>
<dbReference type="Proteomes" id="UP000586918">
    <property type="component" value="Unassembled WGS sequence"/>
</dbReference>
<organism evidence="2 3">
    <name type="scientific">Pseudonocardia bannensis</name>
    <dbReference type="NCBI Taxonomy" id="630973"/>
    <lineage>
        <taxon>Bacteria</taxon>
        <taxon>Bacillati</taxon>
        <taxon>Actinomycetota</taxon>
        <taxon>Actinomycetes</taxon>
        <taxon>Pseudonocardiales</taxon>
        <taxon>Pseudonocardiaceae</taxon>
        <taxon>Pseudonocardia</taxon>
    </lineage>
</organism>
<evidence type="ECO:0000259" key="1">
    <source>
        <dbReference type="Pfam" id="PF13810"/>
    </source>
</evidence>
<dbReference type="InterPro" id="IPR025442">
    <property type="entry name" value="DUF4185"/>
</dbReference>
<feature type="domain" description="DUF4185" evidence="1">
    <location>
        <begin position="14"/>
        <end position="328"/>
    </location>
</feature>
<accession>A0A848DIX3</accession>
<gene>
    <name evidence="2" type="ORF">HF519_13100</name>
</gene>
<name>A0A848DIX3_9PSEU</name>
<comment type="caution">
    <text evidence="2">The sequence shown here is derived from an EMBL/GenBank/DDBJ whole genome shotgun (WGS) entry which is preliminary data.</text>
</comment>
<evidence type="ECO:0000313" key="2">
    <source>
        <dbReference type="EMBL" id="NMH92489.1"/>
    </source>
</evidence>
<sequence length="333" mass="36249">MRAEFVAWVTGQQSRNRTGDRAGVYGTDLGICWADGVGGVLVAYGDTFGRGWSGEGGAAGPRASHEEADWRSNVIARSDGGILAAGMRLDSWLTDRPGHARQVIPRDDRAGVREFTVIPTAGISVGRRNFLAYMSVRDWDTPGRWRTNYAGIAYSDDVGETWHKPEAAQWSNLPDGSQGWQMCAFARDGGFVYIFGTPNGRGGPVRLARVPENAVLDLNAHEQWTGAGWTRDQSRAAVVIPAPASELSVMFHWASGQWLAAHYNEHLDAIVVHTAPRVTGPWSPPHVVATAAAWPALYGAFFHPASAMAGTPYFLMSQWGPYNTMLMRLHLGT</sequence>
<evidence type="ECO:0000313" key="3">
    <source>
        <dbReference type="Proteomes" id="UP000586918"/>
    </source>
</evidence>
<proteinExistence type="predicted"/>
<protein>
    <submittedName>
        <fullName evidence="2">DUF4185 domain-containing protein</fullName>
    </submittedName>
</protein>